<dbReference type="OrthoDB" id="3670437at2"/>
<feature type="region of interest" description="Disordered" evidence="1">
    <location>
        <begin position="88"/>
        <end position="130"/>
    </location>
</feature>
<dbReference type="GO" id="GO:0016747">
    <property type="term" value="F:acyltransferase activity, transferring groups other than amino-acyl groups"/>
    <property type="evidence" value="ECO:0007669"/>
    <property type="project" value="TreeGrafter"/>
</dbReference>
<dbReference type="Gene3D" id="3.40.50.1820">
    <property type="entry name" value="alpha/beta hydrolase"/>
    <property type="match status" value="1"/>
</dbReference>
<accession>A0A7K0C0F0</accession>
<keyword evidence="2" id="KW-0472">Membrane</keyword>
<feature type="transmembrane region" description="Helical" evidence="2">
    <location>
        <begin position="6"/>
        <end position="26"/>
    </location>
</feature>
<gene>
    <name evidence="3" type="ORF">ACRB68_50180</name>
</gene>
<dbReference type="SUPFAM" id="SSF53474">
    <property type="entry name" value="alpha/beta-Hydrolases"/>
    <property type="match status" value="1"/>
</dbReference>
<comment type="caution">
    <text evidence="3">The sequence shown here is derived from an EMBL/GenBank/DDBJ whole genome shotgun (WGS) entry which is preliminary data.</text>
</comment>
<reference evidence="3 4" key="1">
    <citation type="submission" date="2019-10" db="EMBL/GenBank/DDBJ databases">
        <title>Actinomadura rubteroloni sp. nov. and Actinomadura macrotermitis sp. nov., isolated from the gut of fungus growing-termite Macrotermes natalensis.</title>
        <authorList>
            <person name="Benndorf R."/>
            <person name="Martin K."/>
            <person name="Kuefner M."/>
            <person name="De Beer W."/>
            <person name="Kaster A.-K."/>
            <person name="Vollmers J."/>
            <person name="Poulsen M."/>
            <person name="Beemelmanns C."/>
        </authorList>
    </citation>
    <scope>NUCLEOTIDE SEQUENCE [LARGE SCALE GENOMIC DNA]</scope>
    <source>
        <strain evidence="3 4">RB68</strain>
    </source>
</reference>
<protein>
    <recommendedName>
        <fullName evidence="5">Esterase</fullName>
    </recommendedName>
</protein>
<evidence type="ECO:0008006" key="5">
    <source>
        <dbReference type="Google" id="ProtNLM"/>
    </source>
</evidence>
<dbReference type="PANTHER" id="PTHR48098">
    <property type="entry name" value="ENTEROCHELIN ESTERASE-RELATED"/>
    <property type="match status" value="1"/>
</dbReference>
<keyword evidence="4" id="KW-1185">Reference proteome</keyword>
<evidence type="ECO:0000256" key="2">
    <source>
        <dbReference type="SAM" id="Phobius"/>
    </source>
</evidence>
<name>A0A7K0C0F0_9ACTN</name>
<organism evidence="3 4">
    <name type="scientific">Actinomadura macrotermitis</name>
    <dbReference type="NCBI Taxonomy" id="2585200"/>
    <lineage>
        <taxon>Bacteria</taxon>
        <taxon>Bacillati</taxon>
        <taxon>Actinomycetota</taxon>
        <taxon>Actinomycetes</taxon>
        <taxon>Streptosporangiales</taxon>
        <taxon>Thermomonosporaceae</taxon>
        <taxon>Actinomadura</taxon>
    </lineage>
</organism>
<feature type="compositionally biased region" description="Basic and acidic residues" evidence="1">
    <location>
        <begin position="108"/>
        <end position="128"/>
    </location>
</feature>
<feature type="transmembrane region" description="Helical" evidence="2">
    <location>
        <begin position="38"/>
        <end position="59"/>
    </location>
</feature>
<keyword evidence="2" id="KW-1133">Transmembrane helix</keyword>
<dbReference type="AlphaFoldDB" id="A0A7K0C0F0"/>
<dbReference type="PANTHER" id="PTHR48098:SF1">
    <property type="entry name" value="DIACYLGLYCEROL ACYLTRANSFERASE_MYCOLYLTRANSFERASE AG85A"/>
    <property type="match status" value="1"/>
</dbReference>
<sequence length="415" mass="44637">MEPTNWTFLGLVCIAAAVSFLAAVLFWPRVAGRGPKHLAARTVLLGVCQLAMTTAIVLVTNKYFVFYASWSDLLDNGKSNVQVKQVQTQRGKEATPTGLVHRTTTDLGPKRRDQKHDPQKDGRVDRLQMRGPRSGLDAEAYVYLPPQYFQPQFAHKRLPVVMLLSGGPSDDKLAWIRQAHLPEDIAKTVAAGRAQPVVYVMTRSAKALTQPAQPPAGAGAGVGLPKHAAAAGVAPRPQTCLNLPGRSFGQAEDLYTQDLPEAVGDLYRVAQSRKGWAVGGFGTSGQCAVRFAMLHSDRFAAGASVNGLFDLPGPVVDGPPGGPKGDLYGRSKVFQQDNDLLWRLEHLPPPPVSLLVAAGQDSGRPAQQADRIAALTRPPLNAEKLLVPGAPADLKSWRHRLPEVLGWLAARVAPQ</sequence>
<keyword evidence="2" id="KW-0812">Transmembrane</keyword>
<evidence type="ECO:0000256" key="1">
    <source>
        <dbReference type="SAM" id="MobiDB-lite"/>
    </source>
</evidence>
<dbReference type="InterPro" id="IPR029058">
    <property type="entry name" value="AB_hydrolase_fold"/>
</dbReference>
<evidence type="ECO:0000313" key="3">
    <source>
        <dbReference type="EMBL" id="MQY06921.1"/>
    </source>
</evidence>
<dbReference type="RefSeq" id="WP_153536437.1">
    <property type="nucleotide sequence ID" value="NZ_WEGH01000003.1"/>
</dbReference>
<evidence type="ECO:0000313" key="4">
    <source>
        <dbReference type="Proteomes" id="UP000487268"/>
    </source>
</evidence>
<dbReference type="EMBL" id="WEGH01000003">
    <property type="protein sequence ID" value="MQY06921.1"/>
    <property type="molecule type" value="Genomic_DNA"/>
</dbReference>
<dbReference type="Proteomes" id="UP000487268">
    <property type="component" value="Unassembled WGS sequence"/>
</dbReference>
<proteinExistence type="predicted"/>
<dbReference type="InterPro" id="IPR050583">
    <property type="entry name" value="Mycobacterial_A85_antigen"/>
</dbReference>